<protein>
    <submittedName>
        <fullName evidence="2">Uncharacterized protein</fullName>
    </submittedName>
</protein>
<dbReference type="WBParaSite" id="JU765_v2.g19296.t1">
    <property type="protein sequence ID" value="JU765_v2.g19296.t1"/>
    <property type="gene ID" value="JU765_v2.g19296"/>
</dbReference>
<accession>A0AC34QTR9</accession>
<evidence type="ECO:0000313" key="1">
    <source>
        <dbReference type="Proteomes" id="UP000887576"/>
    </source>
</evidence>
<proteinExistence type="predicted"/>
<sequence>MVNFNQLFLLTEKTPWGPVDEYKANDWNISDATKLHPDYKNRLEAANALKKNNTVFDRSLRSPVPRMQLGPFEVDPEPVRKPTPPPPLNADPIPPPIGTVVASRVFVPLPTPIFYVAPIPTFILAPAPPGFVKAVNKQRAQTMYGSTAGIRKPSQTSSIKTPPTTPASTQKPTASAPIRTPAAIVVPNEANSPEVYDAEFPPLG</sequence>
<name>A0AC34QTR9_9BILA</name>
<reference evidence="2" key="1">
    <citation type="submission" date="2022-11" db="UniProtKB">
        <authorList>
            <consortium name="WormBaseParasite"/>
        </authorList>
    </citation>
    <scope>IDENTIFICATION</scope>
</reference>
<evidence type="ECO:0000313" key="2">
    <source>
        <dbReference type="WBParaSite" id="JU765_v2.g19296.t1"/>
    </source>
</evidence>
<organism evidence="1 2">
    <name type="scientific">Panagrolaimus sp. JU765</name>
    <dbReference type="NCBI Taxonomy" id="591449"/>
    <lineage>
        <taxon>Eukaryota</taxon>
        <taxon>Metazoa</taxon>
        <taxon>Ecdysozoa</taxon>
        <taxon>Nematoda</taxon>
        <taxon>Chromadorea</taxon>
        <taxon>Rhabditida</taxon>
        <taxon>Tylenchina</taxon>
        <taxon>Panagrolaimomorpha</taxon>
        <taxon>Panagrolaimoidea</taxon>
        <taxon>Panagrolaimidae</taxon>
        <taxon>Panagrolaimus</taxon>
    </lineage>
</organism>
<dbReference type="Proteomes" id="UP000887576">
    <property type="component" value="Unplaced"/>
</dbReference>